<evidence type="ECO:0000256" key="2">
    <source>
        <dbReference type="ARBA" id="ARBA00022692"/>
    </source>
</evidence>
<evidence type="ECO:0000256" key="4">
    <source>
        <dbReference type="ARBA" id="ARBA00023040"/>
    </source>
</evidence>
<feature type="transmembrane region" description="Helical" evidence="9">
    <location>
        <begin position="152"/>
        <end position="174"/>
    </location>
</feature>
<proteinExistence type="inferred from homology"/>
<dbReference type="Pfam" id="PF00001">
    <property type="entry name" value="7tm_1"/>
    <property type="match status" value="1"/>
</dbReference>
<dbReference type="PRINTS" id="PR00237">
    <property type="entry name" value="GPCRRHODOPSN"/>
</dbReference>
<dbReference type="PROSITE" id="PS50262">
    <property type="entry name" value="G_PROTEIN_RECEP_F1_2"/>
    <property type="match status" value="1"/>
</dbReference>
<evidence type="ECO:0000256" key="6">
    <source>
        <dbReference type="ARBA" id="ARBA00023170"/>
    </source>
</evidence>
<dbReference type="SUPFAM" id="SSF81321">
    <property type="entry name" value="Family A G protein-coupled receptor-like"/>
    <property type="match status" value="2"/>
</dbReference>
<keyword evidence="7 8" id="KW-0807">Transducer</keyword>
<dbReference type="Gene3D" id="1.20.1070.10">
    <property type="entry name" value="Rhodopsin 7-helix transmembrane proteins"/>
    <property type="match status" value="2"/>
</dbReference>
<dbReference type="PANTHER" id="PTHR24243:SF224">
    <property type="entry name" value="G-PROTEIN COUPLED RECEPTOR 19-RELATED"/>
    <property type="match status" value="1"/>
</dbReference>
<feature type="domain" description="G-protein coupled receptors family 1 profile" evidence="10">
    <location>
        <begin position="85"/>
        <end position="250"/>
    </location>
</feature>
<feature type="transmembrane region" description="Helical" evidence="9">
    <location>
        <begin position="194"/>
        <end position="215"/>
    </location>
</feature>
<reference evidence="12" key="1">
    <citation type="submission" date="2025-08" db="UniProtKB">
        <authorList>
            <consortium name="RefSeq"/>
        </authorList>
    </citation>
    <scope>IDENTIFICATION</scope>
</reference>
<keyword evidence="3 9" id="KW-1133">Transmembrane helix</keyword>
<gene>
    <name evidence="12" type="primary">LOC101863600</name>
</gene>
<comment type="subcellular location">
    <subcellularLocation>
        <location evidence="1">Membrane</location>
        <topology evidence="1">Multi-pass membrane protein</topology>
    </subcellularLocation>
</comment>
<evidence type="ECO:0000256" key="9">
    <source>
        <dbReference type="SAM" id="Phobius"/>
    </source>
</evidence>
<evidence type="ECO:0000313" key="12">
    <source>
        <dbReference type="RefSeq" id="XP_012941079.2"/>
    </source>
</evidence>
<feature type="transmembrane region" description="Helical" evidence="9">
    <location>
        <begin position="105"/>
        <end position="126"/>
    </location>
</feature>
<dbReference type="InterPro" id="IPR000276">
    <property type="entry name" value="GPCR_Rhodpsn"/>
</dbReference>
<dbReference type="PROSITE" id="PS00237">
    <property type="entry name" value="G_PROTEIN_RECEP_F1_1"/>
    <property type="match status" value="2"/>
</dbReference>
<dbReference type="PANTHER" id="PTHR24243">
    <property type="entry name" value="G-PROTEIN COUPLED RECEPTOR"/>
    <property type="match status" value="1"/>
</dbReference>
<keyword evidence="2 8" id="KW-0812">Transmembrane</keyword>
<comment type="similarity">
    <text evidence="8">Belongs to the G-protein coupled receptor 1 family.</text>
</comment>
<keyword evidence="4 8" id="KW-0297">G-protein coupled receptor</keyword>
<sequence length="250" mass="28276">MVSGNYKENISEVTSGMDDRRVNNDMADDDGSYYMVTTAFSGNDSYDYNQTNGSTQSFDNPFNHTSVKILFISLYTIIFLICCIGNSLVLYTVGRNKRIRTRTNFFLANLAVADLGVGLVCVLPKLSTFLSQTWVLGEAMCKIYYFAQSMTYTASILLLTAIAVERYIAILYPLRSKCLVTHSRLITSQAMCKIYYFAQSMTYTASILLLTAIAVERYIAILYPLRSKCLVTHSRLITSQLSRCERTEYE</sequence>
<dbReference type="RefSeq" id="XP_012941079.2">
    <property type="nucleotide sequence ID" value="XM_013085625.2"/>
</dbReference>
<keyword evidence="5 9" id="KW-0472">Membrane</keyword>
<dbReference type="GeneID" id="101863600"/>
<protein>
    <submittedName>
        <fullName evidence="12">Trissin receptor-like</fullName>
    </submittedName>
</protein>
<dbReference type="InterPro" id="IPR017452">
    <property type="entry name" value="GPCR_Rhodpsn_7TM"/>
</dbReference>
<evidence type="ECO:0000313" key="11">
    <source>
        <dbReference type="Proteomes" id="UP000694888"/>
    </source>
</evidence>
<evidence type="ECO:0000256" key="3">
    <source>
        <dbReference type="ARBA" id="ARBA00022989"/>
    </source>
</evidence>
<evidence type="ECO:0000256" key="5">
    <source>
        <dbReference type="ARBA" id="ARBA00023136"/>
    </source>
</evidence>
<evidence type="ECO:0000256" key="1">
    <source>
        <dbReference type="ARBA" id="ARBA00004141"/>
    </source>
</evidence>
<name>A0ABM1A590_APLCA</name>
<dbReference type="Proteomes" id="UP000694888">
    <property type="component" value="Unplaced"/>
</dbReference>
<evidence type="ECO:0000256" key="7">
    <source>
        <dbReference type="ARBA" id="ARBA00023224"/>
    </source>
</evidence>
<organism evidence="11 12">
    <name type="scientific">Aplysia californica</name>
    <name type="common">California sea hare</name>
    <dbReference type="NCBI Taxonomy" id="6500"/>
    <lineage>
        <taxon>Eukaryota</taxon>
        <taxon>Metazoa</taxon>
        <taxon>Spiralia</taxon>
        <taxon>Lophotrochozoa</taxon>
        <taxon>Mollusca</taxon>
        <taxon>Gastropoda</taxon>
        <taxon>Heterobranchia</taxon>
        <taxon>Euthyneura</taxon>
        <taxon>Tectipleura</taxon>
        <taxon>Aplysiida</taxon>
        <taxon>Aplysioidea</taxon>
        <taxon>Aplysiidae</taxon>
        <taxon>Aplysia</taxon>
    </lineage>
</organism>
<keyword evidence="11" id="KW-1185">Reference proteome</keyword>
<keyword evidence="6 8" id="KW-0675">Receptor</keyword>
<feature type="transmembrane region" description="Helical" evidence="9">
    <location>
        <begin position="69"/>
        <end position="93"/>
    </location>
</feature>
<evidence type="ECO:0000259" key="10">
    <source>
        <dbReference type="PROSITE" id="PS50262"/>
    </source>
</evidence>
<evidence type="ECO:0000256" key="8">
    <source>
        <dbReference type="RuleBase" id="RU000688"/>
    </source>
</evidence>
<accession>A0ABM1A590</accession>